<sequence length="638" mass="69618">MLIIDYRTQLQSSEENSEASFRVQVPGPGHSGQIMFRPASPSRHPPARLAPCRDTPNSITIEELVNSDEHGRHPKKDSRTAYTCGHTGRSLSAADVYDRTTPLATAIAAKLGLEVDGGLPLDKVIAIHAVNTVGESILLEEASWTDQFFLPHCQIDYMLLIHAIHRLSGVATPASAACTASELQHQLTITKAKAIFTCVPLLSVTQEAAKRIGISEDKIFILNVPGFDSPAGYETLDQLVVAGRKLPPLRSLKWAKGQSTRQPAFISMSSGTSGLPKACIITHHNIISNIRATVTFEKTTRSLLNFDTQVTLGLLPLSHIFGLVTVAYCAAYQGDELVVLNKFDIKVLLSAIQRFKIERLFAVPPMVIQLLRNRELAKTFDLGSVRNLHTGAAPLGSETVDQVLKLWPSWHIGQGYGMTETATLISTTSEHDILKGSSGSLIPGVRAKLVGPDGKVITEHEKPGELLIQSPSVVPGYLNNERADKEAFFTDEDGRWIRTGDEVLIRKSAAGHDHLFILDRIKELIKTKGYQVAPAELESHILTHPIVDDCAVIPVPDENAGEVPKAFVVLSPTAKGTDLAEMADNISQLVERDMAHYKRLKGGVEFIDAIPKSPSGKILRRLLKDKEKIARAARGPKL</sequence>
<evidence type="ECO:0000313" key="2">
    <source>
        <dbReference type="Proteomes" id="UP001148629"/>
    </source>
</evidence>
<dbReference type="Proteomes" id="UP001148629">
    <property type="component" value="Unassembled WGS sequence"/>
</dbReference>
<accession>A0ACC1S6C2</accession>
<name>A0ACC1S6C2_9HYPO</name>
<proteinExistence type="predicted"/>
<reference evidence="1" key="1">
    <citation type="submission" date="2022-08" db="EMBL/GenBank/DDBJ databases">
        <title>Genome Sequence of Fusarium decemcellulare.</title>
        <authorList>
            <person name="Buettner E."/>
        </authorList>
    </citation>
    <scope>NUCLEOTIDE SEQUENCE</scope>
    <source>
        <strain evidence="1">Babe19</strain>
    </source>
</reference>
<evidence type="ECO:0000313" key="1">
    <source>
        <dbReference type="EMBL" id="KAJ3532988.1"/>
    </source>
</evidence>
<organism evidence="1 2">
    <name type="scientific">Fusarium decemcellulare</name>
    <dbReference type="NCBI Taxonomy" id="57161"/>
    <lineage>
        <taxon>Eukaryota</taxon>
        <taxon>Fungi</taxon>
        <taxon>Dikarya</taxon>
        <taxon>Ascomycota</taxon>
        <taxon>Pezizomycotina</taxon>
        <taxon>Sordariomycetes</taxon>
        <taxon>Hypocreomycetidae</taxon>
        <taxon>Hypocreales</taxon>
        <taxon>Nectriaceae</taxon>
        <taxon>Fusarium</taxon>
        <taxon>Fusarium decemcellulare species complex</taxon>
    </lineage>
</organism>
<dbReference type="EMBL" id="JANRMS010000907">
    <property type="protein sequence ID" value="KAJ3532988.1"/>
    <property type="molecule type" value="Genomic_DNA"/>
</dbReference>
<gene>
    <name evidence="1" type="ORF">NM208_g8183</name>
</gene>
<keyword evidence="2" id="KW-1185">Reference proteome</keyword>
<comment type="caution">
    <text evidence="1">The sequence shown here is derived from an EMBL/GenBank/DDBJ whole genome shotgun (WGS) entry which is preliminary data.</text>
</comment>
<protein>
    <submittedName>
        <fullName evidence="1">Uncharacterized protein</fullName>
    </submittedName>
</protein>